<dbReference type="SUPFAM" id="SSF69593">
    <property type="entry name" value="Glycerol-3-phosphate (1)-acyltransferase"/>
    <property type="match status" value="1"/>
</dbReference>
<sequence length="1161" mass="126844">MSIQNGSIENEPSENGSLENKNLMHLMGTKRFLPLFLTQALGALNDHVFKNALVVLITYRLADSSALSPQIMVTLAAGLFILPFFLFSALAGQIADKFEKSRLIRIIKYYEVLIMALAAYGFITHSPNYLMVVLFMMGTQSTFFGPLKYSILPDHMAKDELIGANGLIEAGTFLSILIGTIIGGLVILLDGGIYFISAMVIVLSIVGVITSYFIPRAESAEPTLKLNPNIIAETYNLVKHSAGNRAVFLSILGISWFWLFGATFLAQFPTFAKDVIGGNEQIVTLFLTVFSVGIAVGSLLCNKLLKGEVSARFVPFGALGLSLFTFDLYAASNTVHISGTALISLTEFFTSPDNIRILIDLFLISVSGGLYIVPLYAILQSESSENHRARNVASNNIVNALFMVVSAIGTIGMLKLGFSIPDVFLIIGVLNLVVALYVCKLLPEVPTKLFFRLLFKICFRVEVKGRENLDDLGPKAVIVINHVSFLDGILLAAFLPGRPTFAIDTFMAQKWWVKPFLSVVDFYPIDPTNPMATKTMINVVKSGKRCVIFPEGRITVTGGMMKIHEGPGMIADHADAPLLPVNIEGAQYSRFSRLKGKVRQRWFPKVVITIHPPKKLNLSTDIRGRERRAAISMGLHDLMSETSFISCPAQGGLFKNLLDARDIHGGSSPVVEDIERSPLDYDKLITASFVLGNKFATFTKRKEIVGVLLPNSSAAAVTFFALQSKSRVAAMLNFTMGEKNLLSCCKTAEIKTILTSRKFIEVGRLDGLANALSKECKLIYLEDIKKEISIGDKLAGKIKSYFARSIHNNEAPGIDDAAVVLFTSGSEGVPKGVMLSHDNLLSNRNQLSAVVDFNSTDTVFNALPIFHSFGMTGGLLLPILSGIKTFLYPSPLHYRIVPALVYDTNATIVFGTDTFLNGYARVAHPYDFYAVRHIFAGAEKVKDSTRKTWSEKFGLRILEGYGATETSPVISTNTPLQYRAGSVGRFLPGMEYRLEAVPGIPTGGRLFVKGPNIMKGYLRADAPGQLQPPEEGWYDTGDIVVLDIDGFISIQGRAKRFAKIAGEMVSLTAAEDLAGKTWPGFQHAVISRPDAKKGEQLILATDCPTATRPDLLSKAKEEGISELMIPREIEILDKLPVLGTGKTDYQSLQVLLVPESEAATA</sequence>
<dbReference type="InterPro" id="IPR002123">
    <property type="entry name" value="Plipid/glycerol_acylTrfase"/>
</dbReference>
<protein>
    <submittedName>
        <fullName evidence="8">Acyl-[ACP]--phospholipid O-acyltransferase</fullName>
    </submittedName>
</protein>
<evidence type="ECO:0000313" key="9">
    <source>
        <dbReference type="Proteomes" id="UP001597294"/>
    </source>
</evidence>
<evidence type="ECO:0000256" key="1">
    <source>
        <dbReference type="ARBA" id="ARBA00006432"/>
    </source>
</evidence>
<feature type="transmembrane region" description="Helical" evidence="6">
    <location>
        <begin position="193"/>
        <end position="214"/>
    </location>
</feature>
<dbReference type="CDD" id="cd07989">
    <property type="entry name" value="LPLAT_AGPAT-like"/>
    <property type="match status" value="1"/>
</dbReference>
<organism evidence="8 9">
    <name type="scientific">Kiloniella antarctica</name>
    <dbReference type="NCBI Taxonomy" id="1550907"/>
    <lineage>
        <taxon>Bacteria</taxon>
        <taxon>Pseudomonadati</taxon>
        <taxon>Pseudomonadota</taxon>
        <taxon>Alphaproteobacteria</taxon>
        <taxon>Rhodospirillales</taxon>
        <taxon>Kiloniellaceae</taxon>
        <taxon>Kiloniella</taxon>
    </lineage>
</organism>
<dbReference type="InterPro" id="IPR000873">
    <property type="entry name" value="AMP-dep_synth/lig_dom"/>
</dbReference>
<evidence type="ECO:0000256" key="3">
    <source>
        <dbReference type="ARBA" id="ARBA00022692"/>
    </source>
</evidence>
<comment type="similarity">
    <text evidence="1">Belongs to the ATP-dependent AMP-binding enzyme family.</text>
</comment>
<feature type="transmembrane region" description="Helical" evidence="6">
    <location>
        <begin position="282"/>
        <end position="301"/>
    </location>
</feature>
<feature type="transmembrane region" description="Helical" evidence="6">
    <location>
        <begin position="167"/>
        <end position="187"/>
    </location>
</feature>
<keyword evidence="2" id="KW-0436">Ligase</keyword>
<dbReference type="InterPro" id="IPR042099">
    <property type="entry name" value="ANL_N_sf"/>
</dbReference>
<dbReference type="Pfam" id="PF07690">
    <property type="entry name" value="MFS_1"/>
    <property type="match status" value="1"/>
</dbReference>
<feature type="transmembrane region" description="Helical" evidence="6">
    <location>
        <begin position="424"/>
        <end position="442"/>
    </location>
</feature>
<evidence type="ECO:0000256" key="5">
    <source>
        <dbReference type="ARBA" id="ARBA00023136"/>
    </source>
</evidence>
<dbReference type="Gene3D" id="1.20.1250.20">
    <property type="entry name" value="MFS general substrate transporter like domains"/>
    <property type="match status" value="1"/>
</dbReference>
<dbReference type="InterPro" id="IPR045851">
    <property type="entry name" value="AMP-bd_C_sf"/>
</dbReference>
<proteinExistence type="inferred from homology"/>
<evidence type="ECO:0000256" key="6">
    <source>
        <dbReference type="SAM" id="Phobius"/>
    </source>
</evidence>
<dbReference type="Pfam" id="PF00501">
    <property type="entry name" value="AMP-binding"/>
    <property type="match status" value="1"/>
</dbReference>
<gene>
    <name evidence="8" type="ORF">ACFSKO_00945</name>
</gene>
<dbReference type="Proteomes" id="UP001597294">
    <property type="component" value="Unassembled WGS sequence"/>
</dbReference>
<evidence type="ECO:0000256" key="2">
    <source>
        <dbReference type="ARBA" id="ARBA00022598"/>
    </source>
</evidence>
<dbReference type="PANTHER" id="PTHR43201:SF5">
    <property type="entry name" value="MEDIUM-CHAIN ACYL-COA LIGASE ACSF2, MITOCHONDRIAL"/>
    <property type="match status" value="1"/>
</dbReference>
<feature type="transmembrane region" description="Helical" evidence="6">
    <location>
        <begin position="355"/>
        <end position="379"/>
    </location>
</feature>
<feature type="transmembrane region" description="Helical" evidence="6">
    <location>
        <begin position="313"/>
        <end position="335"/>
    </location>
</feature>
<accession>A0ABW5BHT4</accession>
<dbReference type="PROSITE" id="PS50850">
    <property type="entry name" value="MFS"/>
    <property type="match status" value="1"/>
</dbReference>
<dbReference type="PROSITE" id="PS00455">
    <property type="entry name" value="AMP_BINDING"/>
    <property type="match status" value="1"/>
</dbReference>
<keyword evidence="4 6" id="KW-1133">Transmembrane helix</keyword>
<reference evidence="9" key="1">
    <citation type="journal article" date="2019" name="Int. J. Syst. Evol. Microbiol.">
        <title>The Global Catalogue of Microorganisms (GCM) 10K type strain sequencing project: providing services to taxonomists for standard genome sequencing and annotation.</title>
        <authorList>
            <consortium name="The Broad Institute Genomics Platform"/>
            <consortium name="The Broad Institute Genome Sequencing Center for Infectious Disease"/>
            <person name="Wu L."/>
            <person name="Ma J."/>
        </authorList>
    </citation>
    <scope>NUCLEOTIDE SEQUENCE [LARGE SCALE GENOMIC DNA]</scope>
    <source>
        <strain evidence="9">CGMCC 4.7192</strain>
    </source>
</reference>
<keyword evidence="9" id="KW-1185">Reference proteome</keyword>
<keyword evidence="3 6" id="KW-0812">Transmembrane</keyword>
<evidence type="ECO:0000313" key="8">
    <source>
        <dbReference type="EMBL" id="MFD2204155.1"/>
    </source>
</evidence>
<evidence type="ECO:0000256" key="4">
    <source>
        <dbReference type="ARBA" id="ARBA00022989"/>
    </source>
</evidence>
<dbReference type="SMART" id="SM00563">
    <property type="entry name" value="PlsC"/>
    <property type="match status" value="1"/>
</dbReference>
<feature type="transmembrane region" description="Helical" evidence="6">
    <location>
        <begin position="246"/>
        <end position="270"/>
    </location>
</feature>
<dbReference type="PANTHER" id="PTHR43201">
    <property type="entry name" value="ACYL-COA SYNTHETASE"/>
    <property type="match status" value="1"/>
</dbReference>
<dbReference type="InterPro" id="IPR020845">
    <property type="entry name" value="AMP-binding_CS"/>
</dbReference>
<evidence type="ECO:0000259" key="7">
    <source>
        <dbReference type="PROSITE" id="PS50850"/>
    </source>
</evidence>
<dbReference type="RefSeq" id="WP_380247443.1">
    <property type="nucleotide sequence ID" value="NZ_JBHUII010000001.1"/>
</dbReference>
<dbReference type="SUPFAM" id="SSF56801">
    <property type="entry name" value="Acetyl-CoA synthetase-like"/>
    <property type="match status" value="1"/>
</dbReference>
<dbReference type="Gene3D" id="3.40.50.12780">
    <property type="entry name" value="N-terminal domain of ligase-like"/>
    <property type="match status" value="1"/>
</dbReference>
<dbReference type="InterPro" id="IPR020846">
    <property type="entry name" value="MFS_dom"/>
</dbReference>
<dbReference type="Pfam" id="PF01553">
    <property type="entry name" value="Acyltransferase"/>
    <property type="match status" value="1"/>
</dbReference>
<name>A0ABW5BHT4_9PROT</name>
<feature type="transmembrane region" description="Helical" evidence="6">
    <location>
        <begin position="400"/>
        <end position="418"/>
    </location>
</feature>
<dbReference type="Gene3D" id="3.30.300.30">
    <property type="match status" value="1"/>
</dbReference>
<feature type="transmembrane region" description="Helical" evidence="6">
    <location>
        <begin position="103"/>
        <end position="123"/>
    </location>
</feature>
<dbReference type="SUPFAM" id="SSF103473">
    <property type="entry name" value="MFS general substrate transporter"/>
    <property type="match status" value="1"/>
</dbReference>
<keyword evidence="5 6" id="KW-0472">Membrane</keyword>
<dbReference type="CDD" id="cd06173">
    <property type="entry name" value="MFS_MefA_like"/>
    <property type="match status" value="1"/>
</dbReference>
<feature type="transmembrane region" description="Helical" evidence="6">
    <location>
        <begin position="71"/>
        <end position="91"/>
    </location>
</feature>
<dbReference type="NCBIfam" id="NF005291">
    <property type="entry name" value="PRK06814.1"/>
    <property type="match status" value="1"/>
</dbReference>
<dbReference type="EMBL" id="JBHUII010000001">
    <property type="protein sequence ID" value="MFD2204155.1"/>
    <property type="molecule type" value="Genomic_DNA"/>
</dbReference>
<feature type="transmembrane region" description="Helical" evidence="6">
    <location>
        <begin position="129"/>
        <end position="147"/>
    </location>
</feature>
<dbReference type="InterPro" id="IPR011701">
    <property type="entry name" value="MFS"/>
</dbReference>
<feature type="domain" description="Major facilitator superfamily (MFS) profile" evidence="7">
    <location>
        <begin position="31"/>
        <end position="446"/>
    </location>
</feature>
<comment type="caution">
    <text evidence="8">The sequence shown here is derived from an EMBL/GenBank/DDBJ whole genome shotgun (WGS) entry which is preliminary data.</text>
</comment>
<dbReference type="InterPro" id="IPR036259">
    <property type="entry name" value="MFS_trans_sf"/>
</dbReference>